<feature type="domain" description="VanZ-like" evidence="2">
    <location>
        <begin position="46"/>
        <end position="115"/>
    </location>
</feature>
<evidence type="ECO:0000256" key="1">
    <source>
        <dbReference type="SAM" id="Phobius"/>
    </source>
</evidence>
<dbReference type="RefSeq" id="WP_123737953.1">
    <property type="nucleotide sequence ID" value="NZ_RKHQ01000001.1"/>
</dbReference>
<reference evidence="3 4" key="1">
    <citation type="submission" date="2018-11" db="EMBL/GenBank/DDBJ databases">
        <title>Sequencing the genomes of 1000 actinobacteria strains.</title>
        <authorList>
            <person name="Klenk H.-P."/>
        </authorList>
    </citation>
    <scope>NUCLEOTIDE SEQUENCE [LARGE SCALE GENOMIC DNA]</scope>
    <source>
        <strain evidence="3 4">DSM 13521</strain>
    </source>
</reference>
<dbReference type="AlphaFoldDB" id="A0A3N2D7A6"/>
<protein>
    <submittedName>
        <fullName evidence="3">VanZ like protein</fullName>
    </submittedName>
</protein>
<dbReference type="NCBIfam" id="NF037970">
    <property type="entry name" value="vanZ_1"/>
    <property type="match status" value="1"/>
</dbReference>
<feature type="transmembrane region" description="Helical" evidence="1">
    <location>
        <begin position="99"/>
        <end position="115"/>
    </location>
</feature>
<keyword evidence="4" id="KW-1185">Reference proteome</keyword>
<keyword evidence="1" id="KW-1133">Transmembrane helix</keyword>
<gene>
    <name evidence="3" type="ORF">EDD28_0227</name>
</gene>
<dbReference type="OrthoDB" id="3831062at2"/>
<proteinExistence type="predicted"/>
<keyword evidence="1" id="KW-0812">Transmembrane</keyword>
<feature type="transmembrane region" description="Helical" evidence="1">
    <location>
        <begin position="45"/>
        <end position="62"/>
    </location>
</feature>
<comment type="caution">
    <text evidence="3">The sequence shown here is derived from an EMBL/GenBank/DDBJ whole genome shotgun (WGS) entry which is preliminary data.</text>
</comment>
<evidence type="ECO:0000259" key="2">
    <source>
        <dbReference type="Pfam" id="PF04892"/>
    </source>
</evidence>
<evidence type="ECO:0000313" key="4">
    <source>
        <dbReference type="Proteomes" id="UP000275356"/>
    </source>
</evidence>
<name>A0A3N2D7A6_9MICO</name>
<keyword evidence="1" id="KW-0472">Membrane</keyword>
<dbReference type="InterPro" id="IPR006976">
    <property type="entry name" value="VanZ-like"/>
</dbReference>
<feature type="transmembrane region" description="Helical" evidence="1">
    <location>
        <begin position="69"/>
        <end position="87"/>
    </location>
</feature>
<dbReference type="EMBL" id="RKHQ01000001">
    <property type="protein sequence ID" value="ROR95666.1"/>
    <property type="molecule type" value="Genomic_DNA"/>
</dbReference>
<feature type="transmembrane region" description="Helical" evidence="1">
    <location>
        <begin position="12"/>
        <end position="30"/>
    </location>
</feature>
<dbReference type="Proteomes" id="UP000275356">
    <property type="component" value="Unassembled WGS sequence"/>
</dbReference>
<accession>A0A3N2D7A6</accession>
<evidence type="ECO:0000313" key="3">
    <source>
        <dbReference type="EMBL" id="ROR95666.1"/>
    </source>
</evidence>
<organism evidence="3 4">
    <name type="scientific">Salana multivorans</name>
    <dbReference type="NCBI Taxonomy" id="120377"/>
    <lineage>
        <taxon>Bacteria</taxon>
        <taxon>Bacillati</taxon>
        <taxon>Actinomycetota</taxon>
        <taxon>Actinomycetes</taxon>
        <taxon>Micrococcales</taxon>
        <taxon>Beutenbergiaceae</taxon>
        <taxon>Salana</taxon>
    </lineage>
</organism>
<dbReference type="Pfam" id="PF04892">
    <property type="entry name" value="VanZ"/>
    <property type="match status" value="1"/>
</dbReference>
<sequence>MSAPRPTSRDRAWQLAAVVALAVNLYALYAPRVDGPSVPGVRLDWVGHALTFAVLTFTALMARVPPRLVLGLVAANAVVSEAVQHWFLPRRTGDVTDVAADLVGLALGWLAWRLVRRRGLRRDAARGRPDRDR</sequence>